<sequence>MTRRHTDQVEVLRRNDEPAHFLWRSRLYTVREVLAHWVETDTRWPSEEQARALVRAEVTNHPAGADTIQPKPQPGLAGSLELPEREMWRVEASPGRDGACGVYDLCFDWSARVWTLVCAED</sequence>
<feature type="domain" description="DUF6504" evidence="1">
    <location>
        <begin position="5"/>
        <end position="117"/>
    </location>
</feature>
<accession>A0A132MR09</accession>
<reference evidence="2 3" key="1">
    <citation type="submission" date="2015-02" db="EMBL/GenBank/DDBJ databases">
        <title>Physiological reanalysis, assessment of diazotrophy, and genome sequences of multiple isolates of Streptomyces thermoautotrophicus.</title>
        <authorList>
            <person name="MacKellar D.C."/>
            <person name="Lieber L."/>
            <person name="Norman J."/>
            <person name="Bolger A."/>
            <person name="Tobin C."/>
            <person name="Murray J.W."/>
            <person name="Prell J."/>
        </authorList>
    </citation>
    <scope>NUCLEOTIDE SEQUENCE [LARGE SCALE GENOMIC DNA]</scope>
    <source>
        <strain evidence="2 3">UBT1</strain>
    </source>
</reference>
<evidence type="ECO:0000313" key="3">
    <source>
        <dbReference type="Proteomes" id="UP000070659"/>
    </source>
</evidence>
<dbReference type="InterPro" id="IPR045443">
    <property type="entry name" value="DUF6504"/>
</dbReference>
<dbReference type="AlphaFoldDB" id="A0A132MR09"/>
<dbReference type="Pfam" id="PF20114">
    <property type="entry name" value="DUF6504"/>
    <property type="match status" value="1"/>
</dbReference>
<comment type="caution">
    <text evidence="2">The sequence shown here is derived from an EMBL/GenBank/DDBJ whole genome shotgun (WGS) entry which is preliminary data.</text>
</comment>
<name>A0A132MR09_9ACTN</name>
<dbReference type="Proteomes" id="UP000070659">
    <property type="component" value="Unassembled WGS sequence"/>
</dbReference>
<dbReference type="PATRIC" id="fig|1469144.8.peg.2199"/>
<dbReference type="RefSeq" id="WP_067070830.1">
    <property type="nucleotide sequence ID" value="NZ_JYIJ01000018.1"/>
</dbReference>
<protein>
    <recommendedName>
        <fullName evidence="1">DUF6504 domain-containing protein</fullName>
    </recommendedName>
</protein>
<proteinExistence type="predicted"/>
<evidence type="ECO:0000313" key="2">
    <source>
        <dbReference type="EMBL" id="KWX00307.1"/>
    </source>
</evidence>
<dbReference type="EMBL" id="JYIJ01000018">
    <property type="protein sequence ID" value="KWX00307.1"/>
    <property type="molecule type" value="Genomic_DNA"/>
</dbReference>
<organism evidence="2 3">
    <name type="scientific">Carbonactinospora thermoautotrophica</name>
    <dbReference type="NCBI Taxonomy" id="1469144"/>
    <lineage>
        <taxon>Bacteria</taxon>
        <taxon>Bacillati</taxon>
        <taxon>Actinomycetota</taxon>
        <taxon>Actinomycetes</taxon>
        <taxon>Kitasatosporales</taxon>
        <taxon>Carbonactinosporaceae</taxon>
        <taxon>Carbonactinospora</taxon>
    </lineage>
</organism>
<evidence type="ECO:0000259" key="1">
    <source>
        <dbReference type="Pfam" id="PF20114"/>
    </source>
</evidence>
<gene>
    <name evidence="2" type="ORF">TH66_15850</name>
</gene>